<dbReference type="OrthoDB" id="6159398at2759"/>
<sequence length="488" mass="55193">MTCPYKSFSPPIIWLGPVGGKLRTYSDGVNINRNIPNYDRIRTTGNHEKGEYNLKIFNLTLEDAGQYKCHSFINGSVLQAVYLLNILDKPKTPDDNRSFHFKAVIGKSAEVAVPVISLTEPVVSWTQNAGGRLGPWTALKNGSSQYRLHSTISSTSKTHIGIYGIKVRNDVDFPVTVVPENAYCNASTKLTLLCQHHFNDDKDWKSKWIHSRNGKFIKDIVGIVDFNTSIVDIKFCDYREEGEYECIWKSPVKEYSAASTVRSNGPPTLTGTECLIENFNICMAVRFYSADGDITFHWFRNDVEMVMSERLQVILFPTIVQLNYTNTQVQVEGYTSKLCISDMILSEVEPYSCQIVNNYGSIEYSFKKDDINQVYQHLSDVLSTSVTDVHGEPDQNEKEQDNVIIIGKVTEFKGPNGQDSSDNRIQEPEYEEINIVDVGNNEENMSNDRNSESVDNVLENPSGISCPITIYQDVDESKREIYAYTDCK</sequence>
<accession>A0A6J8ELL1</accession>
<proteinExistence type="predicted"/>
<evidence type="ECO:0000259" key="1">
    <source>
        <dbReference type="PROSITE" id="PS50835"/>
    </source>
</evidence>
<dbReference type="InterPro" id="IPR013783">
    <property type="entry name" value="Ig-like_fold"/>
</dbReference>
<dbReference type="Gene3D" id="2.60.40.10">
    <property type="entry name" value="Immunoglobulins"/>
    <property type="match status" value="1"/>
</dbReference>
<dbReference type="InterPro" id="IPR036179">
    <property type="entry name" value="Ig-like_dom_sf"/>
</dbReference>
<protein>
    <recommendedName>
        <fullName evidence="1">Ig-like domain-containing protein</fullName>
    </recommendedName>
</protein>
<feature type="domain" description="Ig-like" evidence="1">
    <location>
        <begin position="1"/>
        <end position="69"/>
    </location>
</feature>
<dbReference type="InterPro" id="IPR007110">
    <property type="entry name" value="Ig-like_dom"/>
</dbReference>
<organism evidence="2 3">
    <name type="scientific">Mytilus coruscus</name>
    <name type="common">Sea mussel</name>
    <dbReference type="NCBI Taxonomy" id="42192"/>
    <lineage>
        <taxon>Eukaryota</taxon>
        <taxon>Metazoa</taxon>
        <taxon>Spiralia</taxon>
        <taxon>Lophotrochozoa</taxon>
        <taxon>Mollusca</taxon>
        <taxon>Bivalvia</taxon>
        <taxon>Autobranchia</taxon>
        <taxon>Pteriomorphia</taxon>
        <taxon>Mytilida</taxon>
        <taxon>Mytiloidea</taxon>
        <taxon>Mytilidae</taxon>
        <taxon>Mytilinae</taxon>
        <taxon>Mytilus</taxon>
    </lineage>
</organism>
<evidence type="ECO:0000313" key="2">
    <source>
        <dbReference type="EMBL" id="CAC5420766.1"/>
    </source>
</evidence>
<dbReference type="CDD" id="cd00096">
    <property type="entry name" value="Ig"/>
    <property type="match status" value="1"/>
</dbReference>
<dbReference type="Proteomes" id="UP000507470">
    <property type="component" value="Unassembled WGS sequence"/>
</dbReference>
<name>A0A6J8ELL1_MYTCO</name>
<gene>
    <name evidence="2" type="ORF">MCOR_52957</name>
</gene>
<keyword evidence="3" id="KW-1185">Reference proteome</keyword>
<evidence type="ECO:0000313" key="3">
    <source>
        <dbReference type="Proteomes" id="UP000507470"/>
    </source>
</evidence>
<dbReference type="SUPFAM" id="SSF48726">
    <property type="entry name" value="Immunoglobulin"/>
    <property type="match status" value="2"/>
</dbReference>
<feature type="domain" description="Ig-like" evidence="1">
    <location>
        <begin position="251"/>
        <end position="372"/>
    </location>
</feature>
<dbReference type="EMBL" id="CACVKT020009166">
    <property type="protein sequence ID" value="CAC5420766.1"/>
    <property type="molecule type" value="Genomic_DNA"/>
</dbReference>
<dbReference type="AlphaFoldDB" id="A0A6J8ELL1"/>
<dbReference type="PROSITE" id="PS50835">
    <property type="entry name" value="IG_LIKE"/>
    <property type="match status" value="2"/>
</dbReference>
<reference evidence="2 3" key="1">
    <citation type="submission" date="2020-06" db="EMBL/GenBank/DDBJ databases">
        <authorList>
            <person name="Li R."/>
            <person name="Bekaert M."/>
        </authorList>
    </citation>
    <scope>NUCLEOTIDE SEQUENCE [LARGE SCALE GENOMIC DNA]</scope>
    <source>
        <strain evidence="3">wild</strain>
    </source>
</reference>